<keyword evidence="1" id="KW-0479">Metal-binding</keyword>
<gene>
    <name evidence="1" type="ORF">SAMN04487963_0955</name>
</gene>
<accession>A0A1I4MBA2</accession>
<dbReference type="InterPro" id="IPR041916">
    <property type="entry name" value="Anti_sigma_zinc_sf"/>
</dbReference>
<dbReference type="GO" id="GO:0008270">
    <property type="term" value="F:zinc ion binding"/>
    <property type="evidence" value="ECO:0007669"/>
    <property type="project" value="UniProtKB-KW"/>
</dbReference>
<keyword evidence="1" id="KW-0863">Zinc-finger</keyword>
<dbReference type="AlphaFoldDB" id="A0A1I4MBA2"/>
<dbReference type="Proteomes" id="UP000198519">
    <property type="component" value="Unassembled WGS sequence"/>
</dbReference>
<dbReference type="Gene3D" id="1.10.10.1320">
    <property type="entry name" value="Anti-sigma factor, zinc-finger domain"/>
    <property type="match status" value="1"/>
</dbReference>
<sequence>MSCDLFSKQLEQYARGELAPGVECALEAHLAECTSCSDRLNAERQFLDALRQQAVPAPSVDFEARVLAVATGKQGAHRAWQHPVLGGAVAAVLALGLYIGLQEQTPPATQSAPVATADPTAEVFAPQQQTVKLAFHSNHALDDVTLTLDLPPHVELASFPGRQRLSWQVSLQQGDNVLSLPLKVLFPAEGELVAHLDDGSRQKTFRAPIQVEAEPAS</sequence>
<keyword evidence="1" id="KW-0862">Zinc</keyword>
<name>A0A1I4MBA2_9GAMM</name>
<evidence type="ECO:0000313" key="2">
    <source>
        <dbReference type="Proteomes" id="UP000198519"/>
    </source>
</evidence>
<protein>
    <submittedName>
        <fullName evidence="1">Putative zinc-finger</fullName>
    </submittedName>
</protein>
<organism evidence="1 2">
    <name type="scientific">Marinobacter zhejiangensis</name>
    <dbReference type="NCBI Taxonomy" id="488535"/>
    <lineage>
        <taxon>Bacteria</taxon>
        <taxon>Pseudomonadati</taxon>
        <taxon>Pseudomonadota</taxon>
        <taxon>Gammaproteobacteria</taxon>
        <taxon>Pseudomonadales</taxon>
        <taxon>Marinobacteraceae</taxon>
        <taxon>Marinobacter</taxon>
    </lineage>
</organism>
<proteinExistence type="predicted"/>
<dbReference type="OrthoDB" id="5793589at2"/>
<dbReference type="STRING" id="488535.SAMN04487963_0955"/>
<keyword evidence="2" id="KW-1185">Reference proteome</keyword>
<reference evidence="2" key="1">
    <citation type="submission" date="2016-10" db="EMBL/GenBank/DDBJ databases">
        <authorList>
            <person name="Varghese N."/>
            <person name="Submissions S."/>
        </authorList>
    </citation>
    <scope>NUCLEOTIDE SEQUENCE [LARGE SCALE GENOMIC DNA]</scope>
    <source>
        <strain evidence="2">CGMCC 1.7061</strain>
    </source>
</reference>
<evidence type="ECO:0000313" key="1">
    <source>
        <dbReference type="EMBL" id="SFM00217.1"/>
    </source>
</evidence>
<dbReference type="EMBL" id="FOUE01000001">
    <property type="protein sequence ID" value="SFM00217.1"/>
    <property type="molecule type" value="Genomic_DNA"/>
</dbReference>
<dbReference type="RefSeq" id="WP_139214326.1">
    <property type="nucleotide sequence ID" value="NZ_FOUE01000001.1"/>
</dbReference>